<accession>A0AA43Z9B4</accession>
<dbReference type="AlphaFoldDB" id="A0AA43Z9B4"/>
<protein>
    <recommendedName>
        <fullName evidence="3">DUF5801 domain-containing protein</fullName>
    </recommendedName>
</protein>
<comment type="caution">
    <text evidence="1">The sequence shown here is derived from an EMBL/GenBank/DDBJ whole genome shotgun (WGS) entry which is preliminary data.</text>
</comment>
<organism evidence="1 2">
    <name type="scientific">Azotobacter chroococcum</name>
    <dbReference type="NCBI Taxonomy" id="353"/>
    <lineage>
        <taxon>Bacteria</taxon>
        <taxon>Pseudomonadati</taxon>
        <taxon>Pseudomonadota</taxon>
        <taxon>Gammaproteobacteria</taxon>
        <taxon>Pseudomonadales</taxon>
        <taxon>Pseudomonadaceae</taxon>
        <taxon>Azotobacter</taxon>
    </lineage>
</organism>
<dbReference type="EMBL" id="JAAPAP010000018">
    <property type="protein sequence ID" value="NHN79333.1"/>
    <property type="molecule type" value="Genomic_DNA"/>
</dbReference>
<evidence type="ECO:0000313" key="1">
    <source>
        <dbReference type="EMBL" id="NHN79333.1"/>
    </source>
</evidence>
<feature type="non-terminal residue" evidence="1">
    <location>
        <position position="1"/>
    </location>
</feature>
<reference evidence="1" key="1">
    <citation type="submission" date="2020-03" db="EMBL/GenBank/DDBJ databases">
        <title>Genome assembly of Azotobacter chroococcum W5.</title>
        <authorList>
            <person name="Kannepalli A."/>
        </authorList>
    </citation>
    <scope>NUCLEOTIDE SEQUENCE</scope>
    <source>
        <strain evidence="1">W5</strain>
    </source>
</reference>
<sequence length="554" mass="56748">NDDVAGALAQRTTAVGGGLLALFSASGSYGSDLAGTLTPSLTLVGVPAGGLATSLTATHGGAITLFADSATQLSGKDADGDTVFTIAIVDVGGGELQLRTTLFEALDNGNDTLFDEAVDLLLPTGALELQYQVTRSDAEGDTVVASDTILLADDENSVFGFDDDGPLPLSPVAGSIVNAAGESETFALDDGTPASFAANFGSDGKGSLVFTGMNNQILANGAALKDTAGNALTSNNVAITLSGFGTHMLTASAGATTVFTMTMDSTSGEYTIAMFARIDDGSFDFDNFATAKAGKFSWLGVGGDEFPEKDLLVTGGIPNVTTVNNDSDDLAANNQWINAATSDAPAEFLRLDFVDLGISANQGGSDINTIPTATHYDANNVGFTIMQTQSGRPVDVRITAIDVDHDINGADGTSVTTDLTTGNIDEIIAVTVITNTQDPQNNTKTYLKHDGIDDSGFVVWGENDVIVLNLEGANANQAHLRDQVFVSTEDGFNRLEIGNAEAVGSKDAFAIGDVEVGAVGQEIDLAFNGQIVDGDGDAASIGLVGVTLEPAPVV</sequence>
<proteinExistence type="predicted"/>
<gene>
    <name evidence="1" type="ORF">HA520_18970</name>
</gene>
<evidence type="ECO:0008006" key="3">
    <source>
        <dbReference type="Google" id="ProtNLM"/>
    </source>
</evidence>
<dbReference type="Proteomes" id="UP000736384">
    <property type="component" value="Unassembled WGS sequence"/>
</dbReference>
<name>A0AA43Z9B4_9GAMM</name>
<evidence type="ECO:0000313" key="2">
    <source>
        <dbReference type="Proteomes" id="UP000736384"/>
    </source>
</evidence>